<evidence type="ECO:0000256" key="1">
    <source>
        <dbReference type="ARBA" id="ARBA00022714"/>
    </source>
</evidence>
<dbReference type="EMBL" id="CP023699">
    <property type="protein sequence ID" value="QEU95986.1"/>
    <property type="molecule type" value="Genomic_DNA"/>
</dbReference>
<sequence length="154" mass="16291">MTEQPAVTEQPAATGKPAVAAGRGKPYRGDALTVTFDAARCIHAAECVRGLPQVFDTGRRPWITPDAAPADEVAEVVRRCPSGALRYARDDGTRETPPAETAVERLADGRIVLRGDLRIRTGDGPPTHETRVTLCGCGRSGNEPYCDHAGPCGA</sequence>
<organism evidence="8 9">
    <name type="scientific">Streptomyces kanamyceticus</name>
    <dbReference type="NCBI Taxonomy" id="1967"/>
    <lineage>
        <taxon>Bacteria</taxon>
        <taxon>Bacillati</taxon>
        <taxon>Actinomycetota</taxon>
        <taxon>Actinomycetes</taxon>
        <taxon>Kitasatosporales</taxon>
        <taxon>Streptomycetaceae</taxon>
        <taxon>Streptomyces</taxon>
    </lineage>
</organism>
<feature type="region of interest" description="Disordered" evidence="5">
    <location>
        <begin position="1"/>
        <end position="24"/>
    </location>
</feature>
<dbReference type="GO" id="GO:0046872">
    <property type="term" value="F:metal ion binding"/>
    <property type="evidence" value="ECO:0007669"/>
    <property type="project" value="UniProtKB-KW"/>
</dbReference>
<reference evidence="8 9" key="1">
    <citation type="submission" date="2017-09" db="EMBL/GenBank/DDBJ databases">
        <authorList>
            <person name="Lee N."/>
            <person name="Cho B.-K."/>
        </authorList>
    </citation>
    <scope>NUCLEOTIDE SEQUENCE [LARGE SCALE GENOMIC DNA]</scope>
    <source>
        <strain evidence="8 9">ATCC 12853</strain>
    </source>
</reference>
<dbReference type="Pfam" id="PF09360">
    <property type="entry name" value="zf-CDGSH"/>
    <property type="match status" value="1"/>
</dbReference>
<keyword evidence="2" id="KW-0479">Metal-binding</keyword>
<accession>A0A5J6GSM0</accession>
<feature type="domain" description="Divergent 4Fe-4S mono-cluster" evidence="6">
    <location>
        <begin position="27"/>
        <end position="89"/>
    </location>
</feature>
<feature type="domain" description="Iron-binding zinc finger CDGSH type" evidence="7">
    <location>
        <begin position="109"/>
        <end position="148"/>
    </location>
</feature>
<protein>
    <recommendedName>
        <fullName evidence="10">Divergent 4Fe-4S mono-cluster domain-containing protein</fullName>
    </recommendedName>
</protein>
<dbReference type="Pfam" id="PF06902">
    <property type="entry name" value="Fer4_19"/>
    <property type="match status" value="1"/>
</dbReference>
<dbReference type="Proteomes" id="UP000325529">
    <property type="component" value="Chromosome"/>
</dbReference>
<dbReference type="InterPro" id="IPR042216">
    <property type="entry name" value="MitoNEET_CISD"/>
</dbReference>
<evidence type="ECO:0000259" key="7">
    <source>
        <dbReference type="Pfam" id="PF09360"/>
    </source>
</evidence>
<dbReference type="KEGG" id="ska:CP970_38205"/>
<dbReference type="Gene3D" id="3.40.5.90">
    <property type="entry name" value="CDGSH iron-sulfur domain, mitoNEET-type"/>
    <property type="match status" value="1"/>
</dbReference>
<dbReference type="Gene3D" id="3.30.70.20">
    <property type="match status" value="1"/>
</dbReference>
<proteinExistence type="predicted"/>
<evidence type="ECO:0000256" key="4">
    <source>
        <dbReference type="ARBA" id="ARBA00023014"/>
    </source>
</evidence>
<evidence type="ECO:0008006" key="10">
    <source>
        <dbReference type="Google" id="ProtNLM"/>
    </source>
</evidence>
<dbReference type="GO" id="GO:0051537">
    <property type="term" value="F:2 iron, 2 sulfur cluster binding"/>
    <property type="evidence" value="ECO:0007669"/>
    <property type="project" value="UniProtKB-KW"/>
</dbReference>
<name>A0A5J6GSM0_STRKN</name>
<evidence type="ECO:0000256" key="5">
    <source>
        <dbReference type="SAM" id="MobiDB-lite"/>
    </source>
</evidence>
<dbReference type="InterPro" id="IPR018967">
    <property type="entry name" value="FeS-contain_CDGSH-typ"/>
</dbReference>
<dbReference type="RefSeq" id="WP_079043645.1">
    <property type="nucleotide sequence ID" value="NZ_CP023699.1"/>
</dbReference>
<dbReference type="GO" id="GO:0005737">
    <property type="term" value="C:cytoplasm"/>
    <property type="evidence" value="ECO:0007669"/>
    <property type="project" value="UniProtKB-ARBA"/>
</dbReference>
<evidence type="ECO:0000313" key="9">
    <source>
        <dbReference type="Proteomes" id="UP000325529"/>
    </source>
</evidence>
<dbReference type="OrthoDB" id="9798157at2"/>
<evidence type="ECO:0000313" key="8">
    <source>
        <dbReference type="EMBL" id="QEU95986.1"/>
    </source>
</evidence>
<evidence type="ECO:0000259" key="6">
    <source>
        <dbReference type="Pfam" id="PF06902"/>
    </source>
</evidence>
<keyword evidence="1" id="KW-0001">2Fe-2S</keyword>
<gene>
    <name evidence="8" type="ORF">CP970_38205</name>
</gene>
<dbReference type="AlphaFoldDB" id="A0A5J6GSM0"/>
<evidence type="ECO:0000256" key="2">
    <source>
        <dbReference type="ARBA" id="ARBA00022723"/>
    </source>
</evidence>
<keyword evidence="9" id="KW-1185">Reference proteome</keyword>
<evidence type="ECO:0000256" key="3">
    <source>
        <dbReference type="ARBA" id="ARBA00023004"/>
    </source>
</evidence>
<keyword evidence="4" id="KW-0411">Iron-sulfur</keyword>
<keyword evidence="3" id="KW-0408">Iron</keyword>
<dbReference type="InterPro" id="IPR010693">
    <property type="entry name" value="Divergent_4Fe-4S_mono-cluster"/>
</dbReference>